<accession>A5FTU8</accession>
<proteinExistence type="predicted"/>
<keyword evidence="2" id="KW-1003">Cell membrane</keyword>
<feature type="transmembrane region" description="Helical" evidence="6">
    <location>
        <begin position="12"/>
        <end position="33"/>
    </location>
</feature>
<dbReference type="PANTHER" id="PTHR30485:SF2">
    <property type="entry name" value="BLL0597 PROTEIN"/>
    <property type="match status" value="1"/>
</dbReference>
<dbReference type="PANTHER" id="PTHR30485">
    <property type="entry name" value="NI/FE-HYDROGENASE 1 B-TYPE CYTOCHROME SUBUNIT"/>
    <property type="match status" value="1"/>
</dbReference>
<dbReference type="InterPro" id="IPR016174">
    <property type="entry name" value="Di-haem_cyt_TM"/>
</dbReference>
<evidence type="ECO:0000256" key="6">
    <source>
        <dbReference type="SAM" id="Phobius"/>
    </source>
</evidence>
<evidence type="ECO:0000256" key="4">
    <source>
        <dbReference type="ARBA" id="ARBA00022989"/>
    </source>
</evidence>
<sequence length="218" mass="23691">MSSDKVKPTIRVWDPFIRFGHWAIVLAFAISYVTAEDEGDNVSALHVWGGYVIGAILAIRIIWGFAGPRYARFADFIYNPITVVRYLVCLIRGNAKRYIGHSPAGGVMVIALMLSLLGTIGTGLVVYGAEGKGPLAQSPIVLIQRAYANGDTEYARPGQRGTVVGENGNEELFENLHNFLANLTLTLIGLHVLGVGAASVVHRENLVQSMLTGRKRLE</sequence>
<dbReference type="Gene3D" id="1.20.950.20">
    <property type="entry name" value="Transmembrane di-heme cytochromes, Chain C"/>
    <property type="match status" value="1"/>
</dbReference>
<keyword evidence="8" id="KW-0614">Plasmid</keyword>
<keyword evidence="4 6" id="KW-1133">Transmembrane helix</keyword>
<feature type="transmembrane region" description="Helical" evidence="6">
    <location>
        <begin position="45"/>
        <end position="63"/>
    </location>
</feature>
<keyword evidence="5 6" id="KW-0472">Membrane</keyword>
<evidence type="ECO:0000256" key="3">
    <source>
        <dbReference type="ARBA" id="ARBA00022692"/>
    </source>
</evidence>
<dbReference type="EMBL" id="CP000690">
    <property type="protein sequence ID" value="ABQ29030.1"/>
    <property type="molecule type" value="Genomic_DNA"/>
</dbReference>
<geneLocation type="plasmid" evidence="8 9">
    <name>pACRY02</name>
</geneLocation>
<evidence type="ECO:0000256" key="5">
    <source>
        <dbReference type="ARBA" id="ARBA00023136"/>
    </source>
</evidence>
<dbReference type="AlphaFoldDB" id="A5FTU8"/>
<comment type="subcellular location">
    <subcellularLocation>
        <location evidence="1">Cell membrane</location>
        <topology evidence="1">Multi-pass membrane protein</topology>
    </subcellularLocation>
</comment>
<keyword evidence="9" id="KW-1185">Reference proteome</keyword>
<dbReference type="Proteomes" id="UP000000245">
    <property type="component" value="Plasmid pACRY02"/>
</dbReference>
<dbReference type="GO" id="GO:0020037">
    <property type="term" value="F:heme binding"/>
    <property type="evidence" value="ECO:0007669"/>
    <property type="project" value="TreeGrafter"/>
</dbReference>
<name>A5FTU8_ACICJ</name>
<feature type="transmembrane region" description="Helical" evidence="6">
    <location>
        <begin position="106"/>
        <end position="129"/>
    </location>
</feature>
<dbReference type="GO" id="GO:0022904">
    <property type="term" value="P:respiratory electron transport chain"/>
    <property type="evidence" value="ECO:0007669"/>
    <property type="project" value="InterPro"/>
</dbReference>
<feature type="domain" description="Cytochrome b561 bacterial/Ni-hydrogenase" evidence="7">
    <location>
        <begin position="12"/>
        <end position="213"/>
    </location>
</feature>
<keyword evidence="3 6" id="KW-0812">Transmembrane</keyword>
<dbReference type="Pfam" id="PF01292">
    <property type="entry name" value="Ni_hydr_CYTB"/>
    <property type="match status" value="1"/>
</dbReference>
<dbReference type="InterPro" id="IPR011577">
    <property type="entry name" value="Cyt_b561_bac/Ni-Hgenase"/>
</dbReference>
<dbReference type="SUPFAM" id="SSF81342">
    <property type="entry name" value="Transmembrane di-heme cytochromes"/>
    <property type="match status" value="1"/>
</dbReference>
<protein>
    <submittedName>
        <fullName evidence="8">Cytochrome B561</fullName>
    </submittedName>
</protein>
<evidence type="ECO:0000259" key="7">
    <source>
        <dbReference type="Pfam" id="PF01292"/>
    </source>
</evidence>
<evidence type="ECO:0000313" key="9">
    <source>
        <dbReference type="Proteomes" id="UP000000245"/>
    </source>
</evidence>
<feature type="transmembrane region" description="Helical" evidence="6">
    <location>
        <begin position="179"/>
        <end position="201"/>
    </location>
</feature>
<dbReference type="HOGENOM" id="CLU_078451_2_1_5"/>
<reference evidence="8 9" key="1">
    <citation type="submission" date="2007-05" db="EMBL/GenBank/DDBJ databases">
        <title>Complete sequence of plasmid2 pACRY02 of Acidiphilium cryptum JF-5.</title>
        <authorList>
            <consortium name="US DOE Joint Genome Institute"/>
            <person name="Copeland A."/>
            <person name="Lucas S."/>
            <person name="Lapidus A."/>
            <person name="Barry K."/>
            <person name="Detter J.C."/>
            <person name="Glavina del Rio T."/>
            <person name="Hammon N."/>
            <person name="Israni S."/>
            <person name="Dalin E."/>
            <person name="Tice H."/>
            <person name="Pitluck S."/>
            <person name="Sims D."/>
            <person name="Brettin T."/>
            <person name="Bruce D."/>
            <person name="Han C."/>
            <person name="Schmutz J."/>
            <person name="Larimer F."/>
            <person name="Land M."/>
            <person name="Hauser L."/>
            <person name="Kyrpides N."/>
            <person name="Kim E."/>
            <person name="Magnuson T."/>
            <person name="Richardson P."/>
        </authorList>
    </citation>
    <scope>NUCLEOTIDE SEQUENCE [LARGE SCALE GENOMIC DNA]</scope>
    <source>
        <strain evidence="9">JF-5</strain>
        <plasmid evidence="9">Plasmid pACRY02</plasmid>
    </source>
</reference>
<evidence type="ECO:0000256" key="2">
    <source>
        <dbReference type="ARBA" id="ARBA00022475"/>
    </source>
</evidence>
<dbReference type="GO" id="GO:0005886">
    <property type="term" value="C:plasma membrane"/>
    <property type="evidence" value="ECO:0007669"/>
    <property type="project" value="UniProtKB-SubCell"/>
</dbReference>
<dbReference type="KEGG" id="acr:Acry_3424"/>
<evidence type="ECO:0000256" key="1">
    <source>
        <dbReference type="ARBA" id="ARBA00004651"/>
    </source>
</evidence>
<organism evidence="8 9">
    <name type="scientific">Acidiphilium cryptum (strain JF-5)</name>
    <dbReference type="NCBI Taxonomy" id="349163"/>
    <lineage>
        <taxon>Bacteria</taxon>
        <taxon>Pseudomonadati</taxon>
        <taxon>Pseudomonadota</taxon>
        <taxon>Alphaproteobacteria</taxon>
        <taxon>Acetobacterales</taxon>
        <taxon>Acidocellaceae</taxon>
        <taxon>Acidiphilium</taxon>
    </lineage>
</organism>
<gene>
    <name evidence="8" type="ordered locus">Acry_3424</name>
</gene>
<evidence type="ECO:0000313" key="8">
    <source>
        <dbReference type="EMBL" id="ABQ29030.1"/>
    </source>
</evidence>
<dbReference type="InterPro" id="IPR051542">
    <property type="entry name" value="Hydrogenase_cytochrome"/>
</dbReference>
<dbReference type="GO" id="GO:0009055">
    <property type="term" value="F:electron transfer activity"/>
    <property type="evidence" value="ECO:0007669"/>
    <property type="project" value="InterPro"/>
</dbReference>